<evidence type="ECO:0000313" key="2">
    <source>
        <dbReference type="Proteomes" id="UP001138997"/>
    </source>
</evidence>
<dbReference type="Proteomes" id="UP001138997">
    <property type="component" value="Unassembled WGS sequence"/>
</dbReference>
<sequence>MPMKAKDVGGRRRLMVAAGVAGLVALGISSCSAEDEAVASAAEPQVGELVLEPTAGHLLKLTDLPVAAVRETGESEPVELSGQAIELGVCPTNEGSNLQEGEKPDQAWEQAWYDPDGAGISPGAYEQVFAWKSGPQQARLVFEDLAGQLPDCAAAESDDGDSPIRMLEVAGPDGAQEVSAFFTARNHWRDDNEAVGFAQLGNTLVMVRSLIPGDQQQDAENTENLHQMMDTALQRLTGQPLEFRYVLPEG</sequence>
<keyword evidence="2" id="KW-1185">Reference proteome</keyword>
<dbReference type="EMBL" id="JAJOMB010000031">
    <property type="protein sequence ID" value="MCD5316574.1"/>
    <property type="molecule type" value="Genomic_DNA"/>
</dbReference>
<comment type="caution">
    <text evidence="1">The sequence shown here is derived from an EMBL/GenBank/DDBJ whole genome shotgun (WGS) entry which is preliminary data.</text>
</comment>
<dbReference type="AlphaFoldDB" id="A0A9X1NMN7"/>
<reference evidence="1" key="1">
    <citation type="submission" date="2021-11" db="EMBL/GenBank/DDBJ databases">
        <title>Streptomyces corallinus and Kineosporia corallina sp. nov., two new coral-derived marine actinobacteria.</title>
        <authorList>
            <person name="Buangrab K."/>
            <person name="Sutthacheep M."/>
            <person name="Yeemin T."/>
            <person name="Harunari E."/>
            <person name="Igarashi Y."/>
            <person name="Sripreechasak P."/>
            <person name="Kanchanasin P."/>
            <person name="Tanasupawat S."/>
            <person name="Phongsopitanun W."/>
        </authorList>
    </citation>
    <scope>NUCLEOTIDE SEQUENCE</scope>
    <source>
        <strain evidence="1">JCM 31032</strain>
    </source>
</reference>
<evidence type="ECO:0008006" key="3">
    <source>
        <dbReference type="Google" id="ProtNLM"/>
    </source>
</evidence>
<organism evidence="1 2">
    <name type="scientific">Kineosporia babensis</name>
    <dbReference type="NCBI Taxonomy" id="499548"/>
    <lineage>
        <taxon>Bacteria</taxon>
        <taxon>Bacillati</taxon>
        <taxon>Actinomycetota</taxon>
        <taxon>Actinomycetes</taxon>
        <taxon>Kineosporiales</taxon>
        <taxon>Kineosporiaceae</taxon>
        <taxon>Kineosporia</taxon>
    </lineage>
</organism>
<dbReference type="InterPro" id="IPR006311">
    <property type="entry name" value="TAT_signal"/>
</dbReference>
<protein>
    <recommendedName>
        <fullName evidence="3">PknH-like extracellular domain-containing protein</fullName>
    </recommendedName>
</protein>
<dbReference type="RefSeq" id="WP_231449425.1">
    <property type="nucleotide sequence ID" value="NZ_JAJOMB010000031.1"/>
</dbReference>
<name>A0A9X1NMN7_9ACTN</name>
<dbReference type="PROSITE" id="PS51257">
    <property type="entry name" value="PROKAR_LIPOPROTEIN"/>
    <property type="match status" value="1"/>
</dbReference>
<gene>
    <name evidence="1" type="ORF">LR394_37320</name>
</gene>
<proteinExistence type="predicted"/>
<dbReference type="PROSITE" id="PS51318">
    <property type="entry name" value="TAT"/>
    <property type="match status" value="1"/>
</dbReference>
<accession>A0A9X1NMN7</accession>
<evidence type="ECO:0000313" key="1">
    <source>
        <dbReference type="EMBL" id="MCD5316574.1"/>
    </source>
</evidence>